<keyword evidence="11 14" id="KW-0460">Magnesium</keyword>
<evidence type="ECO:0000256" key="2">
    <source>
        <dbReference type="ARBA" id="ARBA00001936"/>
    </source>
</evidence>
<feature type="site" description="Essential for catalytic activity" evidence="14">
    <location>
        <position position="126"/>
    </location>
</feature>
<comment type="similarity">
    <text evidence="6">In the C-terminal section; belongs to the GTP cyclohydrolase II family.</text>
</comment>
<feature type="binding site" evidence="14">
    <location>
        <position position="28"/>
    </location>
    <ligand>
        <name>Mg(2+)</name>
        <dbReference type="ChEBI" id="CHEBI:18420"/>
        <label>2</label>
    </ligand>
</feature>
<dbReference type="HAMAP" id="MF_00180">
    <property type="entry name" value="RibB"/>
    <property type="match status" value="1"/>
</dbReference>
<dbReference type="PANTHER" id="PTHR21327">
    <property type="entry name" value="GTP CYCLOHYDROLASE II-RELATED"/>
    <property type="match status" value="1"/>
</dbReference>
<keyword evidence="12 14" id="KW-0464">Manganese</keyword>
<feature type="binding site" evidence="14">
    <location>
        <position position="143"/>
    </location>
    <ligand>
        <name>Mg(2+)</name>
        <dbReference type="ChEBI" id="CHEBI:18420"/>
        <label>2</label>
    </ligand>
</feature>
<evidence type="ECO:0000256" key="8">
    <source>
        <dbReference type="ARBA" id="ARBA00018836"/>
    </source>
</evidence>
<reference evidence="16 17" key="1">
    <citation type="submission" date="2018-01" db="EMBL/GenBank/DDBJ databases">
        <title>Draft genome sequences of six Vibrio diazotrophicus strains isolated from deep-sea sediments of the Baltic Sea.</title>
        <authorList>
            <person name="Castillo D."/>
            <person name="Vandieken V."/>
            <person name="Chiang O."/>
            <person name="Middelboe M."/>
        </authorList>
    </citation>
    <scope>NUCLEOTIDE SEQUENCE [LARGE SCALE GENOMIC DNA]</scope>
    <source>
        <strain evidence="16 17">60.27F</strain>
    </source>
</reference>
<dbReference type="FunFam" id="3.90.870.10:FF:000001">
    <property type="entry name" value="Riboflavin biosynthesis protein RibBA"/>
    <property type="match status" value="1"/>
</dbReference>
<organism evidence="16 17">
    <name type="scientific">Vibrio diazotrophicus</name>
    <dbReference type="NCBI Taxonomy" id="685"/>
    <lineage>
        <taxon>Bacteria</taxon>
        <taxon>Pseudomonadati</taxon>
        <taxon>Pseudomonadota</taxon>
        <taxon>Gammaproteobacteria</taxon>
        <taxon>Vibrionales</taxon>
        <taxon>Vibrionaceae</taxon>
        <taxon>Vibrio</taxon>
    </lineage>
</organism>
<evidence type="ECO:0000256" key="5">
    <source>
        <dbReference type="ARBA" id="ARBA00005520"/>
    </source>
</evidence>
<comment type="catalytic activity">
    <reaction evidence="1 14">
        <text>D-ribulose 5-phosphate = (2S)-2-hydroxy-3-oxobutyl phosphate + formate + H(+)</text>
        <dbReference type="Rhea" id="RHEA:18457"/>
        <dbReference type="ChEBI" id="CHEBI:15378"/>
        <dbReference type="ChEBI" id="CHEBI:15740"/>
        <dbReference type="ChEBI" id="CHEBI:58121"/>
        <dbReference type="ChEBI" id="CHEBI:58830"/>
        <dbReference type="EC" id="4.1.99.12"/>
    </reaction>
</comment>
<evidence type="ECO:0000256" key="6">
    <source>
        <dbReference type="ARBA" id="ARBA00008976"/>
    </source>
</evidence>
<evidence type="ECO:0000256" key="10">
    <source>
        <dbReference type="ARBA" id="ARBA00022723"/>
    </source>
</evidence>
<dbReference type="InterPro" id="IPR000422">
    <property type="entry name" value="DHBP_synthase_RibB"/>
</dbReference>
<dbReference type="AlphaFoldDB" id="A0A2J8HTH1"/>
<dbReference type="GO" id="GO:0003935">
    <property type="term" value="F:GTP cyclohydrolase II activity"/>
    <property type="evidence" value="ECO:0007669"/>
    <property type="project" value="TreeGrafter"/>
</dbReference>
<feature type="site" description="Essential for catalytic activity" evidence="14">
    <location>
        <position position="164"/>
    </location>
</feature>
<dbReference type="Pfam" id="PF00926">
    <property type="entry name" value="DHBP_synthase"/>
    <property type="match status" value="1"/>
</dbReference>
<comment type="subunit">
    <text evidence="14">Homodimer.</text>
</comment>
<comment type="pathway">
    <text evidence="4 14">Cofactor biosynthesis; riboflavin biosynthesis; 2-hydroxy-3-oxobutyl phosphate from D-ribulose 5-phosphate: step 1/1.</text>
</comment>
<feature type="binding site" evidence="14">
    <location>
        <begin position="140"/>
        <end position="144"/>
    </location>
    <ligand>
        <name>D-ribulose 5-phosphate</name>
        <dbReference type="ChEBI" id="CHEBI:58121"/>
    </ligand>
</feature>
<dbReference type="PANTHER" id="PTHR21327:SF34">
    <property type="entry name" value="3,4-DIHYDROXY-2-BUTANONE 4-PHOSPHATE SYNTHASE"/>
    <property type="match status" value="1"/>
</dbReference>
<evidence type="ECO:0000256" key="7">
    <source>
        <dbReference type="ARBA" id="ARBA00012153"/>
    </source>
</evidence>
<accession>A0A2J8HTH1</accession>
<dbReference type="GO" id="GO:0008686">
    <property type="term" value="F:3,4-dihydroxy-2-butanone-4-phosphate synthase activity"/>
    <property type="evidence" value="ECO:0007669"/>
    <property type="project" value="UniProtKB-UniRule"/>
</dbReference>
<keyword evidence="10 14" id="KW-0479">Metal-binding</keyword>
<evidence type="ECO:0000256" key="4">
    <source>
        <dbReference type="ARBA" id="ARBA00004904"/>
    </source>
</evidence>
<dbReference type="UniPathway" id="UPA00275">
    <property type="reaction ID" value="UER00399"/>
</dbReference>
<dbReference type="SUPFAM" id="SSF55821">
    <property type="entry name" value="YrdC/RibB"/>
    <property type="match status" value="1"/>
</dbReference>
<proteinExistence type="inferred from homology"/>
<dbReference type="NCBIfam" id="TIGR00506">
    <property type="entry name" value="ribB"/>
    <property type="match status" value="1"/>
</dbReference>
<keyword evidence="9 14" id="KW-0686">Riboflavin biosynthesis</keyword>
<dbReference type="GO" id="GO:0009231">
    <property type="term" value="P:riboflavin biosynthetic process"/>
    <property type="evidence" value="ECO:0007669"/>
    <property type="project" value="UniProtKB-UniRule"/>
</dbReference>
<evidence type="ECO:0000256" key="14">
    <source>
        <dbReference type="HAMAP-Rule" id="MF_00180"/>
    </source>
</evidence>
<dbReference type="Pfam" id="PF00925">
    <property type="entry name" value="GTP_cyclohydro2"/>
    <property type="match status" value="1"/>
</dbReference>
<dbReference type="GO" id="GO:0030145">
    <property type="term" value="F:manganese ion binding"/>
    <property type="evidence" value="ECO:0007669"/>
    <property type="project" value="UniProtKB-UniRule"/>
</dbReference>
<feature type="binding site" evidence="14">
    <location>
        <position position="28"/>
    </location>
    <ligand>
        <name>Mg(2+)</name>
        <dbReference type="ChEBI" id="CHEBI:18420"/>
        <label>1</label>
    </ligand>
</feature>
<dbReference type="EC" id="4.1.99.12" evidence="7 14"/>
<dbReference type="Proteomes" id="UP000236449">
    <property type="component" value="Unassembled WGS sequence"/>
</dbReference>
<feature type="binding site" evidence="14">
    <location>
        <position position="32"/>
    </location>
    <ligand>
        <name>D-ribulose 5-phosphate</name>
        <dbReference type="ChEBI" id="CHEBI:58121"/>
    </ligand>
</feature>
<protein>
    <recommendedName>
        <fullName evidence="8 14">3,4-dihydroxy-2-butanone 4-phosphate synthase</fullName>
        <shortName evidence="14">DHBP synthase</shortName>
        <ecNumber evidence="7 14">4.1.99.12</ecNumber>
    </recommendedName>
</protein>
<comment type="function">
    <text evidence="3 14">Catalyzes the conversion of D-ribulose 5-phosphate to formate and 3,4-dihydroxy-2-butanone 4-phosphate.</text>
</comment>
<evidence type="ECO:0000256" key="1">
    <source>
        <dbReference type="ARBA" id="ARBA00000141"/>
    </source>
</evidence>
<evidence type="ECO:0000256" key="13">
    <source>
        <dbReference type="ARBA" id="ARBA00023239"/>
    </source>
</evidence>
<gene>
    <name evidence="14 16" type="primary">ribB</name>
    <name evidence="16" type="ORF">C1N32_20090</name>
</gene>
<comment type="cofactor">
    <cofactor evidence="14">
        <name>Mg(2+)</name>
        <dbReference type="ChEBI" id="CHEBI:18420"/>
    </cofactor>
    <cofactor evidence="14">
        <name>Mn(2+)</name>
        <dbReference type="ChEBI" id="CHEBI:29035"/>
    </cofactor>
    <text evidence="14">Binds 2 divalent metal cations per subunit. Magnesium or manganese.</text>
</comment>
<feature type="binding site" evidence="14">
    <location>
        <begin position="27"/>
        <end position="28"/>
    </location>
    <ligand>
        <name>D-ribulose 5-phosphate</name>
        <dbReference type="ChEBI" id="CHEBI:58121"/>
    </ligand>
</feature>
<sequence length="371" mass="40625">MALSKIEDIIEDIRLGKMVILMDDEDRENEGDILIAAEKITPEIINFMVTQGRGLLCLTITEQRAKQLNLPVMVRKNTEQFGTNFTVSIEAATGITTGISAQDRAHTIKLATNLDAKASDLVSPGHVFPIIAKPGGVLIRAGHTEAGCDLAKLAGFEPSCAIIEILNPDGTMARRPQLEEFAAEHDIKLGTIADLIKYRLQTESVIECLLEQELVTRQGAFTLTTYKDTINNQLHYALASKNLNINDEQCSPLVRVHALNYPLDLFNVDSSKWNIQDAMEQIQSSPTGGVLVVIGKPLSNDSIIAHLTNDLSKCPTNNASSEIGIGSQILQHLGIHKMRLLTSTEVKYGALSGFDLTIEDSVQKDRKQNTN</sequence>
<dbReference type="InterPro" id="IPR017945">
    <property type="entry name" value="DHBP_synth_RibB-like_a/b_dom"/>
</dbReference>
<evidence type="ECO:0000313" key="17">
    <source>
        <dbReference type="Proteomes" id="UP000236449"/>
    </source>
</evidence>
<name>A0A2J8HTH1_VIBDI</name>
<evidence type="ECO:0000259" key="15">
    <source>
        <dbReference type="Pfam" id="PF00925"/>
    </source>
</evidence>
<dbReference type="GO" id="GO:0005829">
    <property type="term" value="C:cytosol"/>
    <property type="evidence" value="ECO:0007669"/>
    <property type="project" value="TreeGrafter"/>
</dbReference>
<comment type="cofactor">
    <cofactor evidence="2">
        <name>Mn(2+)</name>
        <dbReference type="ChEBI" id="CHEBI:29035"/>
    </cofactor>
</comment>
<comment type="similarity">
    <text evidence="5">In the N-terminal section; belongs to the DHBP synthase family.</text>
</comment>
<dbReference type="RefSeq" id="WP_102955501.1">
    <property type="nucleotide sequence ID" value="NZ_POSI01000027.1"/>
</dbReference>
<comment type="similarity">
    <text evidence="14">Belongs to the DHBP synthase family.</text>
</comment>
<evidence type="ECO:0000256" key="3">
    <source>
        <dbReference type="ARBA" id="ARBA00002284"/>
    </source>
</evidence>
<dbReference type="InterPro" id="IPR032677">
    <property type="entry name" value="GTP_cyclohydro_II"/>
</dbReference>
<keyword evidence="13 14" id="KW-0456">Lyase</keyword>
<feature type="domain" description="GTP cyclohydrolase II" evidence="15">
    <location>
        <begin position="211"/>
        <end position="362"/>
    </location>
</feature>
<dbReference type="Gene3D" id="3.40.50.10990">
    <property type="entry name" value="GTP cyclohydrolase II"/>
    <property type="match status" value="1"/>
</dbReference>
<dbReference type="InterPro" id="IPR036144">
    <property type="entry name" value="RibA-like_sf"/>
</dbReference>
<dbReference type="OrthoDB" id="9793111at2"/>
<dbReference type="Gene3D" id="3.90.870.10">
    <property type="entry name" value="DHBP synthase"/>
    <property type="match status" value="1"/>
</dbReference>
<evidence type="ECO:0000313" key="16">
    <source>
        <dbReference type="EMBL" id="PNI01578.1"/>
    </source>
</evidence>
<evidence type="ECO:0000256" key="12">
    <source>
        <dbReference type="ARBA" id="ARBA00023211"/>
    </source>
</evidence>
<dbReference type="EMBL" id="POSK01000020">
    <property type="protein sequence ID" value="PNI01578.1"/>
    <property type="molecule type" value="Genomic_DNA"/>
</dbReference>
<dbReference type="PIRSF" id="PIRSF001259">
    <property type="entry name" value="RibA"/>
    <property type="match status" value="1"/>
</dbReference>
<comment type="caution">
    <text evidence="16">The sequence shown here is derived from an EMBL/GenBank/DDBJ whole genome shotgun (WGS) entry which is preliminary data.</text>
</comment>
<dbReference type="GO" id="GO:0000287">
    <property type="term" value="F:magnesium ion binding"/>
    <property type="evidence" value="ECO:0007669"/>
    <property type="project" value="UniProtKB-UniRule"/>
</dbReference>
<evidence type="ECO:0000256" key="11">
    <source>
        <dbReference type="ARBA" id="ARBA00022842"/>
    </source>
</evidence>
<evidence type="ECO:0000256" key="9">
    <source>
        <dbReference type="ARBA" id="ARBA00022619"/>
    </source>
</evidence>
<dbReference type="SUPFAM" id="SSF142695">
    <property type="entry name" value="RibA-like"/>
    <property type="match status" value="1"/>
</dbReference>